<protein>
    <recommendedName>
        <fullName evidence="1">VTC domain-containing protein</fullName>
    </recommendedName>
</protein>
<dbReference type="CDD" id="cd07750">
    <property type="entry name" value="PolyPPase_VTC_like"/>
    <property type="match status" value="1"/>
</dbReference>
<dbReference type="Proteomes" id="UP000179136">
    <property type="component" value="Unassembled WGS sequence"/>
</dbReference>
<evidence type="ECO:0000313" key="3">
    <source>
        <dbReference type="Proteomes" id="UP000179136"/>
    </source>
</evidence>
<name>A0A1F6FM91_9BACT</name>
<dbReference type="InterPro" id="IPR042267">
    <property type="entry name" value="VTC_sf"/>
</dbReference>
<dbReference type="Gene3D" id="3.20.100.30">
    <property type="entry name" value="VTC, catalytic tunnel domain"/>
    <property type="match status" value="1"/>
</dbReference>
<gene>
    <name evidence="2" type="ORF">A3B87_03310</name>
</gene>
<dbReference type="STRING" id="1798561.A3B87_03310"/>
<sequence>MKPKLHFQRFEFKYYLPKSKADKLIPALLNHMNWDPYIAASDKDYYQVNSLYFDSPAYGCFWDKEAGVRDRKKLRYRFYNDNDLTVASQVFLEIKRKSDALVIKDRINLTVSECNNELDKTLYRLKKENPDNKFLPELIWFKRRNSMKPKLFVRYKRKALVGKLDPKFRITFDYDIQTQSSSSLKPNSKKWKDIYPAGAVLELKYNNILASWFHKIIQKFNLERIAYSKYCNALRQIVPWLNDNNYSPN</sequence>
<accession>A0A1F6FM91</accession>
<dbReference type="AlphaFoldDB" id="A0A1F6FM91"/>
<reference evidence="2 3" key="1">
    <citation type="journal article" date="2016" name="Nat. Commun.">
        <title>Thousands of microbial genomes shed light on interconnected biogeochemical processes in an aquifer system.</title>
        <authorList>
            <person name="Anantharaman K."/>
            <person name="Brown C.T."/>
            <person name="Hug L.A."/>
            <person name="Sharon I."/>
            <person name="Castelle C.J."/>
            <person name="Probst A.J."/>
            <person name="Thomas B.C."/>
            <person name="Singh A."/>
            <person name="Wilkins M.J."/>
            <person name="Karaoz U."/>
            <person name="Brodie E.L."/>
            <person name="Williams K.H."/>
            <person name="Hubbard S.S."/>
            <person name="Banfield J.F."/>
        </authorList>
    </citation>
    <scope>NUCLEOTIDE SEQUENCE [LARGE SCALE GENOMIC DNA]</scope>
</reference>
<organism evidence="2 3">
    <name type="scientific">Candidatus Kuenenbacteria bacterium RIFCSPHIGHO2_02_FULL_39_13</name>
    <dbReference type="NCBI Taxonomy" id="1798561"/>
    <lineage>
        <taxon>Bacteria</taxon>
        <taxon>Candidatus Kueneniibacteriota</taxon>
    </lineage>
</organism>
<dbReference type="EMBL" id="MFMW01000024">
    <property type="protein sequence ID" value="OGG86978.1"/>
    <property type="molecule type" value="Genomic_DNA"/>
</dbReference>
<evidence type="ECO:0000259" key="1">
    <source>
        <dbReference type="Pfam" id="PF09359"/>
    </source>
</evidence>
<dbReference type="Pfam" id="PF09359">
    <property type="entry name" value="VTC"/>
    <property type="match status" value="1"/>
</dbReference>
<feature type="domain" description="VTC" evidence="1">
    <location>
        <begin position="8"/>
        <end position="236"/>
    </location>
</feature>
<dbReference type="InterPro" id="IPR018966">
    <property type="entry name" value="VTC_domain"/>
</dbReference>
<evidence type="ECO:0000313" key="2">
    <source>
        <dbReference type="EMBL" id="OGG86978.1"/>
    </source>
</evidence>
<comment type="caution">
    <text evidence="2">The sequence shown here is derived from an EMBL/GenBank/DDBJ whole genome shotgun (WGS) entry which is preliminary data.</text>
</comment>
<dbReference type="GO" id="GO:0006799">
    <property type="term" value="P:polyphosphate biosynthetic process"/>
    <property type="evidence" value="ECO:0007669"/>
    <property type="project" value="UniProtKB-ARBA"/>
</dbReference>
<proteinExistence type="predicted"/>